<accession>A0A368L7A8</accession>
<evidence type="ECO:0000256" key="3">
    <source>
        <dbReference type="ARBA" id="ARBA00004065"/>
    </source>
</evidence>
<dbReference type="RefSeq" id="WP_114401728.1">
    <property type="nucleotide sequence ID" value="NZ_QPGB01000001.1"/>
</dbReference>
<dbReference type="Pfam" id="PF01351">
    <property type="entry name" value="RNase_HII"/>
    <property type="match status" value="1"/>
</dbReference>
<dbReference type="InterPro" id="IPR024567">
    <property type="entry name" value="RNase_HII/HIII_dom"/>
</dbReference>
<evidence type="ECO:0000256" key="6">
    <source>
        <dbReference type="ARBA" id="ARBA00012180"/>
    </source>
</evidence>
<keyword evidence="9 14" id="KW-0540">Nuclease</keyword>
<comment type="cofactor">
    <cofactor evidence="14 15">
        <name>Mn(2+)</name>
        <dbReference type="ChEBI" id="CHEBI:29035"/>
    </cofactor>
    <cofactor evidence="14 15">
        <name>Mg(2+)</name>
        <dbReference type="ChEBI" id="CHEBI:18420"/>
    </cofactor>
    <text evidence="14 15">Manganese or magnesium. Binds 1 divalent metal ion per monomer in the absence of substrate. May bind a second metal ion after substrate binding.</text>
</comment>
<dbReference type="FunFam" id="3.30.420.10:FF:000006">
    <property type="entry name" value="Ribonuclease HII"/>
    <property type="match status" value="1"/>
</dbReference>
<evidence type="ECO:0000256" key="12">
    <source>
        <dbReference type="ARBA" id="ARBA00022801"/>
    </source>
</evidence>
<evidence type="ECO:0000259" key="17">
    <source>
        <dbReference type="PROSITE" id="PS51975"/>
    </source>
</evidence>
<sequence>MAQFICGVDEAGRGPLAGPVYAAAVILDPSAPIEGLADSKKLSENKRLKLAAIIQTRALAWSIASATVEEIDTINILQATLLAMQRAVNALQVIPTQVLVDGNRAPSLAVPVTTIVQGDVYEPAISAASILAKTTRDQALLALHRDFPVYAFDQHKGYPTALHLARLQEYGPCSAHRRSFAPVASLLKPAELSEKAVSFKHAEPVIFSGGSRVAATVAQAQQNLPF</sequence>
<evidence type="ECO:0000256" key="13">
    <source>
        <dbReference type="ARBA" id="ARBA00023211"/>
    </source>
</evidence>
<dbReference type="SUPFAM" id="SSF53098">
    <property type="entry name" value="Ribonuclease H-like"/>
    <property type="match status" value="1"/>
</dbReference>
<keyword evidence="11 14" id="KW-0255">Endonuclease</keyword>
<dbReference type="GO" id="GO:0006298">
    <property type="term" value="P:mismatch repair"/>
    <property type="evidence" value="ECO:0007669"/>
    <property type="project" value="TreeGrafter"/>
</dbReference>
<feature type="domain" description="RNase H type-2" evidence="17">
    <location>
        <begin position="3"/>
        <end position="192"/>
    </location>
</feature>
<comment type="function">
    <text evidence="3 14 16">Endonuclease that specifically degrades the RNA of RNA-DNA hybrids.</text>
</comment>
<comment type="cofactor">
    <cofactor evidence="2">
        <name>Mg(2+)</name>
        <dbReference type="ChEBI" id="CHEBI:18420"/>
    </cofactor>
</comment>
<dbReference type="PANTHER" id="PTHR10954">
    <property type="entry name" value="RIBONUCLEASE H2 SUBUNIT A"/>
    <property type="match status" value="1"/>
</dbReference>
<dbReference type="EC" id="3.1.26.4" evidence="6 14"/>
<evidence type="ECO:0000256" key="15">
    <source>
        <dbReference type="PROSITE-ProRule" id="PRU01319"/>
    </source>
</evidence>
<dbReference type="AlphaFoldDB" id="A0A368L7A8"/>
<dbReference type="InterPro" id="IPR012337">
    <property type="entry name" value="RNaseH-like_sf"/>
</dbReference>
<keyword evidence="12 14" id="KW-0378">Hydrolase</keyword>
<dbReference type="GO" id="GO:0043137">
    <property type="term" value="P:DNA replication, removal of RNA primer"/>
    <property type="evidence" value="ECO:0007669"/>
    <property type="project" value="TreeGrafter"/>
</dbReference>
<dbReference type="GO" id="GO:0030145">
    <property type="term" value="F:manganese ion binding"/>
    <property type="evidence" value="ECO:0007669"/>
    <property type="project" value="UniProtKB-UniRule"/>
</dbReference>
<reference evidence="18 19" key="1">
    <citation type="journal article" date="2018" name="Int. J. Syst. Evol. Microbiol.">
        <title>Parvibium lacunae gen. nov., sp. nov., a new member of the family Alcaligenaceae isolated from a freshwater pond.</title>
        <authorList>
            <person name="Chen W.M."/>
            <person name="Xie P.B."/>
            <person name="Hsu M.Y."/>
            <person name="Sheu S.Y."/>
        </authorList>
    </citation>
    <scope>NUCLEOTIDE SEQUENCE [LARGE SCALE GENOMIC DNA]</scope>
    <source>
        <strain evidence="18 19">KMB9</strain>
    </source>
</reference>
<keyword evidence="19" id="KW-1185">Reference proteome</keyword>
<evidence type="ECO:0000313" key="19">
    <source>
        <dbReference type="Proteomes" id="UP000252357"/>
    </source>
</evidence>
<comment type="caution">
    <text evidence="18">The sequence shown here is derived from an EMBL/GenBank/DDBJ whole genome shotgun (WGS) entry which is preliminary data.</text>
</comment>
<evidence type="ECO:0000256" key="9">
    <source>
        <dbReference type="ARBA" id="ARBA00022722"/>
    </source>
</evidence>
<dbReference type="GO" id="GO:0005737">
    <property type="term" value="C:cytoplasm"/>
    <property type="evidence" value="ECO:0007669"/>
    <property type="project" value="UniProtKB-SubCell"/>
</dbReference>
<evidence type="ECO:0000256" key="14">
    <source>
        <dbReference type="HAMAP-Rule" id="MF_00052"/>
    </source>
</evidence>
<feature type="binding site" evidence="14 15">
    <location>
        <position position="10"/>
    </location>
    <ligand>
        <name>a divalent metal cation</name>
        <dbReference type="ChEBI" id="CHEBI:60240"/>
    </ligand>
</feature>
<comment type="catalytic activity">
    <reaction evidence="1 14 15 16">
        <text>Endonucleolytic cleavage to 5'-phosphomonoester.</text>
        <dbReference type="EC" id="3.1.26.4"/>
    </reaction>
</comment>
<dbReference type="HAMAP" id="MF_00052_B">
    <property type="entry name" value="RNase_HII_B"/>
    <property type="match status" value="1"/>
</dbReference>
<dbReference type="PROSITE" id="PS51975">
    <property type="entry name" value="RNASE_H_2"/>
    <property type="match status" value="1"/>
</dbReference>
<evidence type="ECO:0000256" key="4">
    <source>
        <dbReference type="ARBA" id="ARBA00004496"/>
    </source>
</evidence>
<evidence type="ECO:0000256" key="16">
    <source>
        <dbReference type="RuleBase" id="RU003515"/>
    </source>
</evidence>
<dbReference type="InterPro" id="IPR001352">
    <property type="entry name" value="RNase_HII/HIII"/>
</dbReference>
<evidence type="ECO:0000256" key="2">
    <source>
        <dbReference type="ARBA" id="ARBA00001946"/>
    </source>
</evidence>
<keyword evidence="10 14" id="KW-0479">Metal-binding</keyword>
<organism evidence="18 19">
    <name type="scientific">Parvibium lacunae</name>
    <dbReference type="NCBI Taxonomy" id="1888893"/>
    <lineage>
        <taxon>Bacteria</taxon>
        <taxon>Pseudomonadati</taxon>
        <taxon>Pseudomonadota</taxon>
        <taxon>Betaproteobacteria</taxon>
        <taxon>Burkholderiales</taxon>
        <taxon>Alcaligenaceae</taxon>
        <taxon>Parvibium</taxon>
    </lineage>
</organism>
<name>A0A368L7A8_9BURK</name>
<gene>
    <name evidence="14" type="primary">rnhB</name>
    <name evidence="18" type="ORF">DU000_02345</name>
</gene>
<proteinExistence type="inferred from homology"/>
<evidence type="ECO:0000256" key="11">
    <source>
        <dbReference type="ARBA" id="ARBA00022759"/>
    </source>
</evidence>
<keyword evidence="8 14" id="KW-0963">Cytoplasm</keyword>
<feature type="binding site" evidence="14 15">
    <location>
        <position position="9"/>
    </location>
    <ligand>
        <name>a divalent metal cation</name>
        <dbReference type="ChEBI" id="CHEBI:60240"/>
    </ligand>
</feature>
<dbReference type="PANTHER" id="PTHR10954:SF18">
    <property type="entry name" value="RIBONUCLEASE HII"/>
    <property type="match status" value="1"/>
</dbReference>
<evidence type="ECO:0000256" key="8">
    <source>
        <dbReference type="ARBA" id="ARBA00022490"/>
    </source>
</evidence>
<dbReference type="Gene3D" id="3.30.420.10">
    <property type="entry name" value="Ribonuclease H-like superfamily/Ribonuclease H"/>
    <property type="match status" value="1"/>
</dbReference>
<dbReference type="NCBIfam" id="NF000596">
    <property type="entry name" value="PRK00015.1-4"/>
    <property type="match status" value="1"/>
</dbReference>
<comment type="subcellular location">
    <subcellularLocation>
        <location evidence="4 14">Cytoplasm</location>
    </subcellularLocation>
</comment>
<dbReference type="EMBL" id="QPGB01000001">
    <property type="protein sequence ID" value="RCS59578.1"/>
    <property type="molecule type" value="Genomic_DNA"/>
</dbReference>
<feature type="binding site" evidence="14 15">
    <location>
        <position position="101"/>
    </location>
    <ligand>
        <name>a divalent metal cation</name>
        <dbReference type="ChEBI" id="CHEBI:60240"/>
    </ligand>
</feature>
<dbReference type="InterPro" id="IPR036397">
    <property type="entry name" value="RNaseH_sf"/>
</dbReference>
<evidence type="ECO:0000256" key="1">
    <source>
        <dbReference type="ARBA" id="ARBA00000077"/>
    </source>
</evidence>
<dbReference type="InterPro" id="IPR022898">
    <property type="entry name" value="RNase_HII"/>
</dbReference>
<dbReference type="CDD" id="cd07182">
    <property type="entry name" value="RNase_HII_bacteria_HII_like"/>
    <property type="match status" value="1"/>
</dbReference>
<dbReference type="GO" id="GO:0032299">
    <property type="term" value="C:ribonuclease H2 complex"/>
    <property type="evidence" value="ECO:0007669"/>
    <property type="project" value="TreeGrafter"/>
</dbReference>
<evidence type="ECO:0000256" key="10">
    <source>
        <dbReference type="ARBA" id="ARBA00022723"/>
    </source>
</evidence>
<dbReference type="OrthoDB" id="9803420at2"/>
<dbReference type="Proteomes" id="UP000252357">
    <property type="component" value="Unassembled WGS sequence"/>
</dbReference>
<evidence type="ECO:0000313" key="18">
    <source>
        <dbReference type="EMBL" id="RCS59578.1"/>
    </source>
</evidence>
<evidence type="ECO:0000256" key="5">
    <source>
        <dbReference type="ARBA" id="ARBA00007383"/>
    </source>
</evidence>
<comment type="similarity">
    <text evidence="5 14 16">Belongs to the RNase HII family.</text>
</comment>
<dbReference type="GO" id="GO:0003723">
    <property type="term" value="F:RNA binding"/>
    <property type="evidence" value="ECO:0007669"/>
    <property type="project" value="UniProtKB-UniRule"/>
</dbReference>
<dbReference type="GO" id="GO:0004523">
    <property type="term" value="F:RNA-DNA hybrid ribonuclease activity"/>
    <property type="evidence" value="ECO:0007669"/>
    <property type="project" value="UniProtKB-UniRule"/>
</dbReference>
<keyword evidence="13 14" id="KW-0464">Manganese</keyword>
<protein>
    <recommendedName>
        <fullName evidence="7 14">Ribonuclease HII</fullName>
        <shortName evidence="14">RNase HII</shortName>
        <ecNumber evidence="6 14">3.1.26.4</ecNumber>
    </recommendedName>
</protein>
<evidence type="ECO:0000256" key="7">
    <source>
        <dbReference type="ARBA" id="ARBA00019179"/>
    </source>
</evidence>
<dbReference type="NCBIfam" id="NF000595">
    <property type="entry name" value="PRK00015.1-3"/>
    <property type="match status" value="1"/>
</dbReference>